<dbReference type="Pfam" id="PF02816">
    <property type="entry name" value="Alpha_kinase"/>
    <property type="match status" value="1"/>
</dbReference>
<keyword evidence="4 7" id="KW-0418">Kinase</keyword>
<keyword evidence="3" id="KW-0547">Nucleotide-binding</keyword>
<evidence type="ECO:0000259" key="6">
    <source>
        <dbReference type="PROSITE" id="PS51158"/>
    </source>
</evidence>
<evidence type="ECO:0000313" key="7">
    <source>
        <dbReference type="EMBL" id="GAP91642.2"/>
    </source>
</evidence>
<gene>
    <name evidence="7" type="ORF">SAMD00023353_6400010</name>
</gene>
<reference evidence="7" key="1">
    <citation type="submission" date="2016-03" db="EMBL/GenBank/DDBJ databases">
        <title>Draft genome sequence of Rosellinia necatrix.</title>
        <authorList>
            <person name="Kanematsu S."/>
        </authorList>
    </citation>
    <scope>NUCLEOTIDE SEQUENCE [LARGE SCALE GENOMIC DNA]</scope>
    <source>
        <strain evidence="7">W97</strain>
    </source>
</reference>
<feature type="domain" description="Alpha-type protein kinase" evidence="6">
    <location>
        <begin position="1"/>
        <end position="210"/>
    </location>
</feature>
<dbReference type="STRING" id="77044.A0A1W2TSW4"/>
<dbReference type="InterPro" id="IPR051852">
    <property type="entry name" value="Alpha-type_PK"/>
</dbReference>
<organism evidence="7">
    <name type="scientific">Rosellinia necatrix</name>
    <name type="common">White root-rot fungus</name>
    <dbReference type="NCBI Taxonomy" id="77044"/>
    <lineage>
        <taxon>Eukaryota</taxon>
        <taxon>Fungi</taxon>
        <taxon>Dikarya</taxon>
        <taxon>Ascomycota</taxon>
        <taxon>Pezizomycotina</taxon>
        <taxon>Sordariomycetes</taxon>
        <taxon>Xylariomycetidae</taxon>
        <taxon>Xylariales</taxon>
        <taxon>Xylariaceae</taxon>
        <taxon>Rosellinia</taxon>
    </lineage>
</organism>
<dbReference type="EMBL" id="DF977509">
    <property type="protein sequence ID" value="GAP91642.2"/>
    <property type="molecule type" value="Genomic_DNA"/>
</dbReference>
<dbReference type="SMART" id="SM00811">
    <property type="entry name" value="Alpha_kinase"/>
    <property type="match status" value="1"/>
</dbReference>
<dbReference type="PROSITE" id="PS51158">
    <property type="entry name" value="ALPHA_KINASE"/>
    <property type="match status" value="1"/>
</dbReference>
<accession>A0A1W2TSW4</accession>
<protein>
    <submittedName>
        <fullName evidence="7">Putative elongation factor 2 kinase</fullName>
    </submittedName>
</protein>
<dbReference type="OMA" id="TSWARAM"/>
<dbReference type="InterPro" id="IPR011009">
    <property type="entry name" value="Kinase-like_dom_sf"/>
</dbReference>
<dbReference type="AlphaFoldDB" id="A0A1W2TSW4"/>
<evidence type="ECO:0000256" key="3">
    <source>
        <dbReference type="ARBA" id="ARBA00022741"/>
    </source>
</evidence>
<dbReference type="InterPro" id="IPR004166">
    <property type="entry name" value="a-kinase_dom"/>
</dbReference>
<dbReference type="GO" id="GO:0003746">
    <property type="term" value="F:translation elongation factor activity"/>
    <property type="evidence" value="ECO:0007669"/>
    <property type="project" value="UniProtKB-KW"/>
</dbReference>
<keyword evidence="7" id="KW-0648">Protein biosynthesis</keyword>
<dbReference type="Proteomes" id="UP000054516">
    <property type="component" value="Unassembled WGS sequence"/>
</dbReference>
<evidence type="ECO:0000256" key="2">
    <source>
        <dbReference type="ARBA" id="ARBA00022679"/>
    </source>
</evidence>
<keyword evidence="5" id="KW-0067">ATP-binding</keyword>
<evidence type="ECO:0000313" key="8">
    <source>
        <dbReference type="Proteomes" id="UP000054516"/>
    </source>
</evidence>
<evidence type="ECO:0000256" key="5">
    <source>
        <dbReference type="ARBA" id="ARBA00022840"/>
    </source>
</evidence>
<keyword evidence="2" id="KW-0808">Transferase</keyword>
<dbReference type="PANTHER" id="PTHR45992:SF11">
    <property type="entry name" value="ALPHA-TYPE PROTEIN KINASE DOMAIN-CONTAINING PROTEIN"/>
    <property type="match status" value="1"/>
</dbReference>
<keyword evidence="7" id="KW-0251">Elongation factor</keyword>
<sequence length="244" mass="27937">MSNARKNHSTSAKIDRDRLYSSGTTMNVYKGVYTNGERQGQALVAKEFKAGYVYEADYFDNEMKVISRAQKVVDDWNNARIIDKRIVLNRPQVWNAKGDGTKALIEPMIQNFEKFNSNSGWATNRDAWCEAMQALSHFSYHNSHGRELLCDIQGGSYQDGYILTDPVIMSERRAYGPTDLGRNGIGNFFEKHRCGRFCDRAWRKPGYRGATGISMRQGTVMMHHLPTRVGRNPLTEHRPSPRRH</sequence>
<proteinExistence type="predicted"/>
<dbReference type="GO" id="GO:0004674">
    <property type="term" value="F:protein serine/threonine kinase activity"/>
    <property type="evidence" value="ECO:0007669"/>
    <property type="project" value="UniProtKB-KW"/>
</dbReference>
<dbReference type="SUPFAM" id="SSF56112">
    <property type="entry name" value="Protein kinase-like (PK-like)"/>
    <property type="match status" value="1"/>
</dbReference>
<dbReference type="PANTHER" id="PTHR45992">
    <property type="entry name" value="EUKARYOTIC ELONGATION FACTOR 2 KINASE-RELATED"/>
    <property type="match status" value="1"/>
</dbReference>
<dbReference type="Gene3D" id="3.20.200.10">
    <property type="entry name" value="MHCK/EF2 kinase"/>
    <property type="match status" value="1"/>
</dbReference>
<name>A0A1W2TSW4_ROSNE</name>
<evidence type="ECO:0000256" key="1">
    <source>
        <dbReference type="ARBA" id="ARBA00022527"/>
    </source>
</evidence>
<evidence type="ECO:0000256" key="4">
    <source>
        <dbReference type="ARBA" id="ARBA00022777"/>
    </source>
</evidence>
<keyword evidence="8" id="KW-1185">Reference proteome</keyword>
<keyword evidence="1" id="KW-0723">Serine/threonine-protein kinase</keyword>
<dbReference type="OrthoDB" id="301415at2759"/>
<dbReference type="GO" id="GO:0005524">
    <property type="term" value="F:ATP binding"/>
    <property type="evidence" value="ECO:0007669"/>
    <property type="project" value="UniProtKB-KW"/>
</dbReference>